<dbReference type="OrthoDB" id="274752at2759"/>
<comment type="similarity">
    <text evidence="2">Belongs to the universal ribosomal protein uS17 family.</text>
</comment>
<dbReference type="SMART" id="SM00349">
    <property type="entry name" value="KRAB"/>
    <property type="match status" value="1"/>
</dbReference>
<evidence type="ECO:0000313" key="13">
    <source>
        <dbReference type="Proteomes" id="UP000700334"/>
    </source>
</evidence>
<dbReference type="EMBL" id="JAGFMF010011925">
    <property type="protein sequence ID" value="KAG8509949.1"/>
    <property type="molecule type" value="Genomic_DNA"/>
</dbReference>
<dbReference type="SUPFAM" id="SSF50249">
    <property type="entry name" value="Nucleic acid-binding proteins"/>
    <property type="match status" value="1"/>
</dbReference>
<protein>
    <recommendedName>
        <fullName evidence="8">Small ribosomal subunit protein uS17m</fullName>
    </recommendedName>
    <alternativeName>
        <fullName evidence="9">28S ribosomal protein S17, mitochondrial</fullName>
    </alternativeName>
</protein>
<evidence type="ECO:0000256" key="1">
    <source>
        <dbReference type="ARBA" id="ARBA00004173"/>
    </source>
</evidence>
<dbReference type="CDD" id="cd07765">
    <property type="entry name" value="KRAB_A-box"/>
    <property type="match status" value="1"/>
</dbReference>
<dbReference type="GO" id="GO:0006355">
    <property type="term" value="P:regulation of DNA-templated transcription"/>
    <property type="evidence" value="ECO:0007669"/>
    <property type="project" value="InterPro"/>
</dbReference>
<dbReference type="GO" id="GO:0032543">
    <property type="term" value="P:mitochondrial translation"/>
    <property type="evidence" value="ECO:0007669"/>
    <property type="project" value="TreeGrafter"/>
</dbReference>
<dbReference type="GO" id="GO:0005763">
    <property type="term" value="C:mitochondrial small ribosomal subunit"/>
    <property type="evidence" value="ECO:0007669"/>
    <property type="project" value="InterPro"/>
</dbReference>
<evidence type="ECO:0000256" key="7">
    <source>
        <dbReference type="ARBA" id="ARBA00023274"/>
    </source>
</evidence>
<reference evidence="12" key="1">
    <citation type="journal article" date="2021" name="Evol. Appl.">
        <title>The genome of the Pyrenean desman and the effects of bottlenecks and inbreeding on the genomic landscape of an endangered species.</title>
        <authorList>
            <person name="Escoda L."/>
            <person name="Castresana J."/>
        </authorList>
    </citation>
    <scope>NUCLEOTIDE SEQUENCE</scope>
    <source>
        <strain evidence="12">IBE-C5619</strain>
    </source>
</reference>
<dbReference type="PANTHER" id="PTHR24088:SF0">
    <property type="entry name" value="SMALL RIBOSOMAL SUBUNIT PROTEIN US17M"/>
    <property type="match status" value="1"/>
</dbReference>
<keyword evidence="7" id="KW-0687">Ribonucleoprotein</keyword>
<dbReference type="InterPro" id="IPR036051">
    <property type="entry name" value="KRAB_dom_sf"/>
</dbReference>
<evidence type="ECO:0000256" key="10">
    <source>
        <dbReference type="SAM" id="MobiDB-lite"/>
    </source>
</evidence>
<evidence type="ECO:0000313" key="12">
    <source>
        <dbReference type="EMBL" id="KAG8509949.1"/>
    </source>
</evidence>
<keyword evidence="3" id="KW-0699">rRNA-binding</keyword>
<feature type="non-terminal residue" evidence="12">
    <location>
        <position position="538"/>
    </location>
</feature>
<dbReference type="Gene3D" id="2.40.50.140">
    <property type="entry name" value="Nucleic acid-binding proteins"/>
    <property type="match status" value="1"/>
</dbReference>
<gene>
    <name evidence="12" type="ORF">J0S82_017467</name>
</gene>
<dbReference type="PROSITE" id="PS50805">
    <property type="entry name" value="KRAB"/>
    <property type="match status" value="1"/>
</dbReference>
<dbReference type="InterPro" id="IPR000266">
    <property type="entry name" value="Ribosomal_uS17"/>
</dbReference>
<evidence type="ECO:0000256" key="5">
    <source>
        <dbReference type="ARBA" id="ARBA00022980"/>
    </source>
</evidence>
<organism evidence="12 13">
    <name type="scientific">Galemys pyrenaicus</name>
    <name type="common">Iberian desman</name>
    <name type="synonym">Pyrenean desman</name>
    <dbReference type="NCBI Taxonomy" id="202257"/>
    <lineage>
        <taxon>Eukaryota</taxon>
        <taxon>Metazoa</taxon>
        <taxon>Chordata</taxon>
        <taxon>Craniata</taxon>
        <taxon>Vertebrata</taxon>
        <taxon>Euteleostomi</taxon>
        <taxon>Mammalia</taxon>
        <taxon>Eutheria</taxon>
        <taxon>Laurasiatheria</taxon>
        <taxon>Eulipotyphla</taxon>
        <taxon>Talpidae</taxon>
        <taxon>Galemys</taxon>
    </lineage>
</organism>
<dbReference type="FunFam" id="2.40.50.140:FF:000137">
    <property type="entry name" value="28S ribosomal protein S17, mitochondrial"/>
    <property type="match status" value="1"/>
</dbReference>
<evidence type="ECO:0000256" key="8">
    <source>
        <dbReference type="ARBA" id="ARBA00070246"/>
    </source>
</evidence>
<comment type="caution">
    <text evidence="12">The sequence shown here is derived from an EMBL/GenBank/DDBJ whole genome shotgun (WGS) entry which is preliminary data.</text>
</comment>
<keyword evidence="6" id="KW-0496">Mitochondrion</keyword>
<keyword evidence="13" id="KW-1185">Reference proteome</keyword>
<dbReference type="PANTHER" id="PTHR24088">
    <property type="entry name" value="28S RIBOSOMAL PROTEIN S17, MITOCHONDRIAL"/>
    <property type="match status" value="1"/>
</dbReference>
<evidence type="ECO:0000256" key="6">
    <source>
        <dbReference type="ARBA" id="ARBA00023128"/>
    </source>
</evidence>
<dbReference type="Pfam" id="PF00366">
    <property type="entry name" value="Ribosomal_S17"/>
    <property type="match status" value="1"/>
</dbReference>
<evidence type="ECO:0000256" key="9">
    <source>
        <dbReference type="ARBA" id="ARBA00078462"/>
    </source>
</evidence>
<dbReference type="GO" id="GO:0019843">
    <property type="term" value="F:rRNA binding"/>
    <property type="evidence" value="ECO:0007669"/>
    <property type="project" value="UniProtKB-KW"/>
</dbReference>
<dbReference type="Proteomes" id="UP000700334">
    <property type="component" value="Unassembled WGS sequence"/>
</dbReference>
<dbReference type="SUPFAM" id="SSF109640">
    <property type="entry name" value="KRAB domain (Kruppel-associated box)"/>
    <property type="match status" value="1"/>
</dbReference>
<comment type="subcellular location">
    <subcellularLocation>
        <location evidence="1">Mitochondrion</location>
    </subcellularLocation>
</comment>
<dbReference type="InterPro" id="IPR001909">
    <property type="entry name" value="KRAB"/>
</dbReference>
<dbReference type="AlphaFoldDB" id="A0A8J6DIS6"/>
<feature type="region of interest" description="Disordered" evidence="10">
    <location>
        <begin position="68"/>
        <end position="122"/>
    </location>
</feature>
<evidence type="ECO:0000259" key="11">
    <source>
        <dbReference type="PROSITE" id="PS50805"/>
    </source>
</evidence>
<dbReference type="GO" id="GO:0003735">
    <property type="term" value="F:structural constituent of ribosome"/>
    <property type="evidence" value="ECO:0007669"/>
    <property type="project" value="InterPro"/>
</dbReference>
<feature type="compositionally biased region" description="Basic and acidic residues" evidence="10">
    <location>
        <begin position="241"/>
        <end position="265"/>
    </location>
</feature>
<dbReference type="Gene3D" id="6.10.140.140">
    <property type="match status" value="1"/>
</dbReference>
<feature type="domain" description="KRAB" evidence="11">
    <location>
        <begin position="173"/>
        <end position="243"/>
    </location>
</feature>
<dbReference type="InterPro" id="IPR039193">
    <property type="entry name" value="Ribosomal_uS17m_metazoa"/>
</dbReference>
<feature type="compositionally biased region" description="Low complexity" evidence="10">
    <location>
        <begin position="109"/>
        <end position="122"/>
    </location>
</feature>
<proteinExistence type="inferred from homology"/>
<dbReference type="InterPro" id="IPR012340">
    <property type="entry name" value="NA-bd_OB-fold"/>
</dbReference>
<keyword evidence="5" id="KW-0689">Ribosomal protein</keyword>
<evidence type="ECO:0000256" key="4">
    <source>
        <dbReference type="ARBA" id="ARBA00022884"/>
    </source>
</evidence>
<evidence type="ECO:0000256" key="3">
    <source>
        <dbReference type="ARBA" id="ARBA00022730"/>
    </source>
</evidence>
<dbReference type="GO" id="GO:0005743">
    <property type="term" value="C:mitochondrial inner membrane"/>
    <property type="evidence" value="ECO:0007669"/>
    <property type="project" value="UniProtKB-ARBA"/>
</dbReference>
<name>A0A8J6DIS6_GALPY</name>
<dbReference type="CDD" id="cd00364">
    <property type="entry name" value="Ribosomal_uS17"/>
    <property type="match status" value="1"/>
</dbReference>
<evidence type="ECO:0000256" key="2">
    <source>
        <dbReference type="ARBA" id="ARBA00010254"/>
    </source>
</evidence>
<sequence length="538" mass="60868">ADVSDWQRLWEVALFSPLNKKLCETRASSLRGHGEKQTPGCGWGFGVRRVASSRPRGRWRMRIGEPKLGRRGRHCGEASAAPTWRGRPVRPRGPSHRASLVQAPGPSSLALQPQSRRAAAAAAAAASGGGAAQRPLSEEAGMPSQNAIFSQEGNVKVKEINDESQILKSQESLTFQDVAVNFTREEWEQLYPAQKNLYRDVMLENYRNLVALGHQLYKPEVITQLEQEEQWMMKRGSSLDSHPDGENRPEIKKSTPDQDISDENHNRDTIMEKLTGDSFWYSILGGLWDFDYQLEFNQENQQRHLGQGSFTHKNITKERSLEYNRFGENCNLNSSLTMHQRIPSIKLPLNSDTQGNSIKFNSDTIYYQGNYVRQNPYEYNQCGRIFNQHILLTTHIHAKEKSSDQSHIMSIVRSSVHAKWIVGKVIGTAMQKTAKVRVTRLVLDPYLLKYFNKRKTYFAHDALQQCTVGDIVLLKALPVPRTKHVKHELAEIIFKVGQVIDPVTGKPCAGTTYLESPVSQETTHLAENLKELDISSRP</sequence>
<accession>A0A8J6DIS6</accession>
<dbReference type="Pfam" id="PF01352">
    <property type="entry name" value="KRAB"/>
    <property type="match status" value="1"/>
</dbReference>
<keyword evidence="4" id="KW-0694">RNA-binding</keyword>
<feature type="region of interest" description="Disordered" evidence="10">
    <location>
        <begin position="236"/>
        <end position="265"/>
    </location>
</feature>